<keyword evidence="1" id="KW-0802">TPR repeat</keyword>
<feature type="repeat" description="TPR" evidence="1">
    <location>
        <begin position="210"/>
        <end position="243"/>
    </location>
</feature>
<accession>A0ABT3P4J4</accession>
<dbReference type="SMART" id="SM00028">
    <property type="entry name" value="TPR"/>
    <property type="match status" value="8"/>
</dbReference>
<dbReference type="Proteomes" id="UP001142810">
    <property type="component" value="Unassembled WGS sequence"/>
</dbReference>
<comment type="caution">
    <text evidence="2">The sequence shown here is derived from an EMBL/GenBank/DDBJ whole genome shotgun (WGS) entry which is preliminary data.</text>
</comment>
<dbReference type="Gene3D" id="2.60.120.620">
    <property type="entry name" value="q2cbj1_9rhob like domain"/>
    <property type="match status" value="1"/>
</dbReference>
<evidence type="ECO:0000313" key="2">
    <source>
        <dbReference type="EMBL" id="MCW8107683.1"/>
    </source>
</evidence>
<reference evidence="2" key="1">
    <citation type="submission" date="2022-11" db="EMBL/GenBank/DDBJ databases">
        <title>Alteromonas sp. nov., isolated from sea water of the Qingdao.</title>
        <authorList>
            <person name="Wang Q."/>
        </authorList>
    </citation>
    <scope>NUCLEOTIDE SEQUENCE</scope>
    <source>
        <strain evidence="2">ASW11-7</strain>
    </source>
</reference>
<name>A0ABT3P4J4_9ALTE</name>
<dbReference type="Pfam" id="PF14559">
    <property type="entry name" value="TPR_19"/>
    <property type="match status" value="1"/>
</dbReference>
<dbReference type="SUPFAM" id="SSF48452">
    <property type="entry name" value="TPR-like"/>
    <property type="match status" value="2"/>
</dbReference>
<dbReference type="InterPro" id="IPR019734">
    <property type="entry name" value="TPR_rpt"/>
</dbReference>
<dbReference type="PROSITE" id="PS50005">
    <property type="entry name" value="TPR"/>
    <property type="match status" value="4"/>
</dbReference>
<dbReference type="InterPro" id="IPR011990">
    <property type="entry name" value="TPR-like_helical_dom_sf"/>
</dbReference>
<protein>
    <submittedName>
        <fullName evidence="2">Tetratricopeptide repeat protein</fullName>
    </submittedName>
</protein>
<evidence type="ECO:0000256" key="1">
    <source>
        <dbReference type="PROSITE-ProRule" id="PRU00339"/>
    </source>
</evidence>
<dbReference type="EMBL" id="JAPFRD010000005">
    <property type="protein sequence ID" value="MCW8107683.1"/>
    <property type="molecule type" value="Genomic_DNA"/>
</dbReference>
<dbReference type="PROSITE" id="PS50293">
    <property type="entry name" value="TPR_REGION"/>
    <property type="match status" value="1"/>
</dbReference>
<dbReference type="Pfam" id="PF13432">
    <property type="entry name" value="TPR_16"/>
    <property type="match status" value="2"/>
</dbReference>
<dbReference type="PANTHER" id="PTHR12558">
    <property type="entry name" value="CELL DIVISION CYCLE 16,23,27"/>
    <property type="match status" value="1"/>
</dbReference>
<feature type="repeat" description="TPR" evidence="1">
    <location>
        <begin position="176"/>
        <end position="209"/>
    </location>
</feature>
<dbReference type="PANTHER" id="PTHR12558:SF13">
    <property type="entry name" value="CELL DIVISION CYCLE PROTEIN 27 HOMOLOG"/>
    <property type="match status" value="1"/>
</dbReference>
<organism evidence="2 3">
    <name type="scientific">Alteromonas aquimaris</name>
    <dbReference type="NCBI Taxonomy" id="2998417"/>
    <lineage>
        <taxon>Bacteria</taxon>
        <taxon>Pseudomonadati</taxon>
        <taxon>Pseudomonadota</taxon>
        <taxon>Gammaproteobacteria</taxon>
        <taxon>Alteromonadales</taxon>
        <taxon>Alteromonadaceae</taxon>
        <taxon>Alteromonas/Salinimonas group</taxon>
        <taxon>Alteromonas</taxon>
    </lineage>
</organism>
<sequence length="601" mass="67950">MTYLNEKQIVGQLLNAYNTGQVASVVNYVSVNRQLLKLNPVIIHIFAQSLRRQGDNAQAEKVLNQGLKKFKNNPDLLNSLGNLYLSMAKPTAAINVFKKALQAGSPSPDIMFNLSRAYNQASRFEEAIRQCKHLLTVKPDYSSAKIVLAESYVQLGDRTTAKRLLQDITMVEPGNIKALNNLANLFREEGKYSQAISYFRTAMTHQPDNALILRNLAACYVLNVEKEAALEMYRKAIGLAPLDWQLHEELALFLWAENADKPFQYIESQIAKTDTPIDFKLSYIQLLSNADEFRRALELCNEIEKVTSSLPAAFLVAKARIHRELHNFSDALHYSKLALATKGAHTIGAMSEHGYALLSVGEAKAALTYFQTLHRLEPANQGWWTMISTCWKMLENRNDYLWLCDYTNLIHVKELFQDPIENVQFNNQLSTVLKDLHHNSNPPIGQSLQNGTQTYEDLLESELPILQQLKVRLIEEAKNFIRQSTKDKKHPFLGRLPNNISVKGSWSVHLHTAGFHKSHFHPQGWLSGVYYVDLPDEIEEAGQGWIVFGRAEVAGQHFEADVAVKPQVGSVVFFPAYMWHGTNPFSSQKGRLTVAFDIVPD</sequence>
<proteinExistence type="predicted"/>
<feature type="repeat" description="TPR" evidence="1">
    <location>
        <begin position="74"/>
        <end position="107"/>
    </location>
</feature>
<keyword evidence="3" id="KW-1185">Reference proteome</keyword>
<dbReference type="RefSeq" id="WP_265616383.1">
    <property type="nucleotide sequence ID" value="NZ_JAPFRD010000005.1"/>
</dbReference>
<evidence type="ECO:0000313" key="3">
    <source>
        <dbReference type="Proteomes" id="UP001142810"/>
    </source>
</evidence>
<gene>
    <name evidence="2" type="ORF">OPS25_04090</name>
</gene>
<feature type="repeat" description="TPR" evidence="1">
    <location>
        <begin position="108"/>
        <end position="141"/>
    </location>
</feature>
<dbReference type="Gene3D" id="1.25.40.10">
    <property type="entry name" value="Tetratricopeptide repeat domain"/>
    <property type="match status" value="3"/>
</dbReference>
<dbReference type="Pfam" id="PF13759">
    <property type="entry name" value="2OG-FeII_Oxy_5"/>
    <property type="match status" value="1"/>
</dbReference>
<dbReference type="InterPro" id="IPR012668">
    <property type="entry name" value="CHP02466"/>
</dbReference>